<organism evidence="1">
    <name type="scientific">Eutreptiella gymnastica</name>
    <dbReference type="NCBI Taxonomy" id="73025"/>
    <lineage>
        <taxon>Eukaryota</taxon>
        <taxon>Discoba</taxon>
        <taxon>Euglenozoa</taxon>
        <taxon>Euglenida</taxon>
        <taxon>Spirocuta</taxon>
        <taxon>Euglenophyceae</taxon>
        <taxon>Eutreptiales</taxon>
        <taxon>Eutreptiaceae</taxon>
        <taxon>Eutreptiella</taxon>
    </lineage>
</organism>
<name>A0A7S4GKE2_9EUGL</name>
<gene>
    <name evidence="1" type="ORF">EGYM00163_LOCUS50823</name>
</gene>
<sequence>MTIPWLSVCKMVGWNSTPPAHARQATIALAPQECAAGVTERFQEHAYHSAQSLLYAALDVSQETPCTWDQQESQCHIYTLPAKSQGMADYSSGEVHGSLTVQLGGCFGKSCREDLSHISLFEFVERSCHYSLQMTKIAAARNDETSHTRTPPWRLTTRLDCVEQGLEEMSSATDSEDLLGEEAMGGRKGDSSDADSLIIMDVSDSWLRPT</sequence>
<reference evidence="1" key="1">
    <citation type="submission" date="2021-01" db="EMBL/GenBank/DDBJ databases">
        <authorList>
            <person name="Corre E."/>
            <person name="Pelletier E."/>
            <person name="Niang G."/>
            <person name="Scheremetjew M."/>
            <person name="Finn R."/>
            <person name="Kale V."/>
            <person name="Holt S."/>
            <person name="Cochrane G."/>
            <person name="Meng A."/>
            <person name="Brown T."/>
            <person name="Cohen L."/>
        </authorList>
    </citation>
    <scope>NUCLEOTIDE SEQUENCE</scope>
    <source>
        <strain evidence="1">CCMP1594</strain>
    </source>
</reference>
<protein>
    <submittedName>
        <fullName evidence="1">Uncharacterized protein</fullName>
    </submittedName>
</protein>
<dbReference type="AlphaFoldDB" id="A0A7S4GKE2"/>
<dbReference type="EMBL" id="HBJA01147724">
    <property type="protein sequence ID" value="CAE0839451.1"/>
    <property type="molecule type" value="Transcribed_RNA"/>
</dbReference>
<evidence type="ECO:0000313" key="1">
    <source>
        <dbReference type="EMBL" id="CAE0839451.1"/>
    </source>
</evidence>
<accession>A0A7S4GKE2</accession>
<proteinExistence type="predicted"/>